<gene>
    <name evidence="1" type="ORF">GA0070624_2810</name>
</gene>
<proteinExistence type="predicted"/>
<organism evidence="1 2">
    <name type="scientific">Micromonospora rhizosphaerae</name>
    <dbReference type="NCBI Taxonomy" id="568872"/>
    <lineage>
        <taxon>Bacteria</taxon>
        <taxon>Bacillati</taxon>
        <taxon>Actinomycetota</taxon>
        <taxon>Actinomycetes</taxon>
        <taxon>Micromonosporales</taxon>
        <taxon>Micromonosporaceae</taxon>
        <taxon>Micromonospora</taxon>
    </lineage>
</organism>
<keyword evidence="2" id="KW-1185">Reference proteome</keyword>
<dbReference type="RefSeq" id="WP_141715010.1">
    <property type="nucleotide sequence ID" value="NZ_FMHV01000002.1"/>
</dbReference>
<dbReference type="OrthoDB" id="9765330at2"/>
<evidence type="ECO:0000313" key="2">
    <source>
        <dbReference type="Proteomes" id="UP000199413"/>
    </source>
</evidence>
<accession>A0A1C6S2X9</accession>
<evidence type="ECO:0000313" key="1">
    <source>
        <dbReference type="EMBL" id="SCL23850.1"/>
    </source>
</evidence>
<sequence>MTTVREHEERSAEVAVSRQPRVVLLSFNLRPHERVVALAERLLAEGARVDLLVISDKNWADFADRANLRILALNGEEKRHPVLRMERILVTRGPQKVLNGLGRLSGDGAAGRPVRSLAQGHERVSRAFHRRVFMKTYANFRPMVLSRIFARHLPALDLDHVDMIVASDAMSVTLGWKLARRFPNAIATTSLDPPSAAEAASRR</sequence>
<protein>
    <recommendedName>
        <fullName evidence="3">Glycosyltransferase subfamily 4-like N-terminal domain-containing protein</fullName>
    </recommendedName>
</protein>
<reference evidence="2" key="1">
    <citation type="submission" date="2016-06" db="EMBL/GenBank/DDBJ databases">
        <authorList>
            <person name="Varghese N."/>
            <person name="Submissions Spin"/>
        </authorList>
    </citation>
    <scope>NUCLEOTIDE SEQUENCE [LARGE SCALE GENOMIC DNA]</scope>
    <source>
        <strain evidence="2">DSM 45431</strain>
    </source>
</reference>
<evidence type="ECO:0008006" key="3">
    <source>
        <dbReference type="Google" id="ProtNLM"/>
    </source>
</evidence>
<dbReference type="AlphaFoldDB" id="A0A1C6S2X9"/>
<dbReference type="EMBL" id="FMHV01000002">
    <property type="protein sequence ID" value="SCL23850.1"/>
    <property type="molecule type" value="Genomic_DNA"/>
</dbReference>
<dbReference type="Proteomes" id="UP000199413">
    <property type="component" value="Unassembled WGS sequence"/>
</dbReference>
<name>A0A1C6S2X9_9ACTN</name>
<dbReference type="STRING" id="568872.GA0070624_2810"/>